<dbReference type="GO" id="GO:0008758">
    <property type="term" value="F:UDP-2,3-diacylglucosamine hydrolase activity"/>
    <property type="evidence" value="ECO:0007669"/>
    <property type="project" value="TreeGrafter"/>
</dbReference>
<accession>A0A6J6CU32</accession>
<gene>
    <name evidence="2" type="ORF">UFOPK1618_00143</name>
</gene>
<dbReference type="Pfam" id="PF00149">
    <property type="entry name" value="Metallophos"/>
    <property type="match status" value="1"/>
</dbReference>
<feature type="domain" description="Calcineurin-like phosphoesterase" evidence="1">
    <location>
        <begin position="44"/>
        <end position="228"/>
    </location>
</feature>
<dbReference type="InterPro" id="IPR051158">
    <property type="entry name" value="Metallophosphoesterase_sf"/>
</dbReference>
<dbReference type="SUPFAM" id="SSF56300">
    <property type="entry name" value="Metallo-dependent phosphatases"/>
    <property type="match status" value="1"/>
</dbReference>
<evidence type="ECO:0000259" key="1">
    <source>
        <dbReference type="Pfam" id="PF00149"/>
    </source>
</evidence>
<dbReference type="PANTHER" id="PTHR31302:SF20">
    <property type="entry name" value="CONSERVED PROTEIN"/>
    <property type="match status" value="1"/>
</dbReference>
<proteinExistence type="predicted"/>
<dbReference type="PANTHER" id="PTHR31302">
    <property type="entry name" value="TRANSMEMBRANE PROTEIN WITH METALLOPHOSPHOESTERASE DOMAIN-RELATED"/>
    <property type="match status" value="1"/>
</dbReference>
<dbReference type="Gene3D" id="3.60.21.10">
    <property type="match status" value="1"/>
</dbReference>
<organism evidence="2">
    <name type="scientific">freshwater metagenome</name>
    <dbReference type="NCBI Taxonomy" id="449393"/>
    <lineage>
        <taxon>unclassified sequences</taxon>
        <taxon>metagenomes</taxon>
        <taxon>ecological metagenomes</taxon>
    </lineage>
</organism>
<reference evidence="2" key="1">
    <citation type="submission" date="2020-05" db="EMBL/GenBank/DDBJ databases">
        <authorList>
            <person name="Chiriac C."/>
            <person name="Salcher M."/>
            <person name="Ghai R."/>
            <person name="Kavagutti S V."/>
        </authorList>
    </citation>
    <scope>NUCLEOTIDE SEQUENCE</scope>
</reference>
<dbReference type="GO" id="GO:0009245">
    <property type="term" value="P:lipid A biosynthetic process"/>
    <property type="evidence" value="ECO:0007669"/>
    <property type="project" value="TreeGrafter"/>
</dbReference>
<dbReference type="GO" id="GO:0016020">
    <property type="term" value="C:membrane"/>
    <property type="evidence" value="ECO:0007669"/>
    <property type="project" value="GOC"/>
</dbReference>
<protein>
    <submittedName>
        <fullName evidence="2">Unannotated protein</fullName>
    </submittedName>
</protein>
<dbReference type="InterPro" id="IPR029052">
    <property type="entry name" value="Metallo-depent_PP-like"/>
</dbReference>
<dbReference type="AlphaFoldDB" id="A0A6J6CU32"/>
<name>A0A6J6CU32_9ZZZZ</name>
<dbReference type="EMBL" id="CAEZTF010000013">
    <property type="protein sequence ID" value="CAB4554817.1"/>
    <property type="molecule type" value="Genomic_DNA"/>
</dbReference>
<dbReference type="InterPro" id="IPR004843">
    <property type="entry name" value="Calcineurin-like_PHP"/>
</dbReference>
<evidence type="ECO:0000313" key="2">
    <source>
        <dbReference type="EMBL" id="CAB4554817.1"/>
    </source>
</evidence>
<sequence>MEWLLGLLVIAFAAAIWGIGIERFLFTVRRETIKVLPKNSPNITVLHIGDIHLAPWQKRKAKFVHSLGALKPDLVINTGDNLGHAAAIGPVLTALAPVLQLPGVFVNGSNDYYAPVLRNPLGYLAKPSDRSEGAVLDTPRLIAGFRSAGWLNLNNREGQLSIKGVKLGFIGVDDAHDELDNLDSIKPQANALANSDVLIGVSHAPYLRVLEAMGTAGTSIIFAGHTHGGQVCLPGIGALTTNCDLPNKYAKGISAWRFGGRDVLLNVVAGLGHSIFAPVRFFCRPEVRLLTLVAKD</sequence>